<dbReference type="InterPro" id="IPR007055">
    <property type="entry name" value="BON_dom"/>
</dbReference>
<evidence type="ECO:0000259" key="3">
    <source>
        <dbReference type="PROSITE" id="PS50914"/>
    </source>
</evidence>
<dbReference type="Gene3D" id="3.30.1340.30">
    <property type="match status" value="1"/>
</dbReference>
<feature type="region of interest" description="Disordered" evidence="1">
    <location>
        <begin position="35"/>
        <end position="55"/>
    </location>
</feature>
<feature type="domain" description="BON" evidence="3">
    <location>
        <begin position="56"/>
        <end position="125"/>
    </location>
</feature>
<dbReference type="SMART" id="SM00749">
    <property type="entry name" value="BON"/>
    <property type="match status" value="1"/>
</dbReference>
<keyword evidence="5" id="KW-1185">Reference proteome</keyword>
<evidence type="ECO:0000313" key="5">
    <source>
        <dbReference type="Proteomes" id="UP000318212"/>
    </source>
</evidence>
<accession>A0A508A864</accession>
<dbReference type="EMBL" id="VICE01000067">
    <property type="protein sequence ID" value="TQD46149.1"/>
    <property type="molecule type" value="Genomic_DNA"/>
</dbReference>
<dbReference type="AlphaFoldDB" id="A0A508A864"/>
<feature type="signal peptide" evidence="2">
    <location>
        <begin position="1"/>
        <end position="33"/>
    </location>
</feature>
<evidence type="ECO:0000256" key="1">
    <source>
        <dbReference type="SAM" id="MobiDB-lite"/>
    </source>
</evidence>
<sequence length="129" mass="13553">MRINTRNTKRISNIGASTLMGAMLLVGTGYAVANPAGQQTEPEETVNDAESAQPMGDTWITTKVKSQLLADDLTKGTEIDVDTLNGVVHMSGALGSQAEIDKAVEIARSTEGVTDVDTSDLTLSNADTK</sequence>
<comment type="caution">
    <text evidence="4">The sequence shown here is derived from an EMBL/GenBank/DDBJ whole genome shotgun (WGS) entry which is preliminary data.</text>
</comment>
<keyword evidence="2" id="KW-0732">Signal</keyword>
<dbReference type="RefSeq" id="WP_141518135.1">
    <property type="nucleotide sequence ID" value="NZ_VICE01000067.1"/>
</dbReference>
<dbReference type="InterPro" id="IPR014004">
    <property type="entry name" value="Transpt-assoc_nodulatn_dom_bac"/>
</dbReference>
<name>A0A508A864_9GAMM</name>
<dbReference type="OrthoDB" id="8910395at2"/>
<evidence type="ECO:0000313" key="4">
    <source>
        <dbReference type="EMBL" id="TQD46149.1"/>
    </source>
</evidence>
<feature type="chain" id="PRO_5021408374" evidence="2">
    <location>
        <begin position="34"/>
        <end position="129"/>
    </location>
</feature>
<dbReference type="PANTHER" id="PTHR34606">
    <property type="entry name" value="BON DOMAIN-CONTAINING PROTEIN"/>
    <property type="match status" value="1"/>
</dbReference>
<reference evidence="4 5" key="1">
    <citation type="submission" date="2019-06" db="EMBL/GenBank/DDBJ databases">
        <title>Lysobacter alkalisoli sp. nov. isolated from saline soil.</title>
        <authorList>
            <person name="Sun J.-Q."/>
            <person name="Xu L."/>
        </authorList>
    </citation>
    <scope>NUCLEOTIDE SEQUENCE [LARGE SCALE GENOMIC DNA]</scope>
    <source>
        <strain evidence="4 5">JCM 31130</strain>
    </source>
</reference>
<dbReference type="PROSITE" id="PS50914">
    <property type="entry name" value="BON"/>
    <property type="match status" value="1"/>
</dbReference>
<organism evidence="4 5">
    <name type="scientific">Marilutibacter aestuarii</name>
    <dbReference type="NCBI Taxonomy" id="1706195"/>
    <lineage>
        <taxon>Bacteria</taxon>
        <taxon>Pseudomonadati</taxon>
        <taxon>Pseudomonadota</taxon>
        <taxon>Gammaproteobacteria</taxon>
        <taxon>Lysobacterales</taxon>
        <taxon>Lysobacteraceae</taxon>
        <taxon>Marilutibacter</taxon>
    </lineage>
</organism>
<evidence type="ECO:0000256" key="2">
    <source>
        <dbReference type="SAM" id="SignalP"/>
    </source>
</evidence>
<dbReference type="PANTHER" id="PTHR34606:SF15">
    <property type="entry name" value="BON DOMAIN-CONTAINING PROTEIN"/>
    <property type="match status" value="1"/>
</dbReference>
<proteinExistence type="predicted"/>
<dbReference type="Proteomes" id="UP000318212">
    <property type="component" value="Unassembled WGS sequence"/>
</dbReference>
<dbReference type="InterPro" id="IPR051686">
    <property type="entry name" value="Lipoprotein_DolP"/>
</dbReference>
<dbReference type="Pfam" id="PF04972">
    <property type="entry name" value="BON"/>
    <property type="match status" value="1"/>
</dbReference>
<gene>
    <name evidence="4" type="ORF">FKV25_07345</name>
</gene>
<protein>
    <submittedName>
        <fullName evidence="4">BON domain-containing protein</fullName>
    </submittedName>
</protein>